<name>A0AAN9TB46_9HEMI</name>
<evidence type="ECO:0000313" key="1">
    <source>
        <dbReference type="EMBL" id="KAK7579784.1"/>
    </source>
</evidence>
<sequence length="307" mass="34993">MFDFRVFIFLCGFALLSEFGVDGARIKDKTLTMAKLNRELRKEHKDFFSYHVLSMLIITAYGDHLYNITDETISPECLKTVKATITMEMQLTIGKEMGSLLVTAIEDSMDEFGKDKGSTKHPLEFVCPRLEKAFAVKPTLNRSYENAQKNLMKGFTGGGRPPYSKELFVRKSAIGLFMMKKLKVPDIARYICNEEVQNQVEEGDAYSTRTHLFVKSIIAVAEKEQFAESIQRMYEQSLDEIVSQITPNVSIDTLLLPDEKTFWFLPEVLKIFYKNLSKDAVLKKEIEDAAAVIGKNADKEDLDFSKI</sequence>
<evidence type="ECO:0000313" key="2">
    <source>
        <dbReference type="Proteomes" id="UP001367676"/>
    </source>
</evidence>
<protein>
    <submittedName>
        <fullName evidence="1">Uncharacterized protein</fullName>
    </submittedName>
</protein>
<reference evidence="1 2" key="1">
    <citation type="submission" date="2024-03" db="EMBL/GenBank/DDBJ databases">
        <title>Adaptation during the transition from Ophiocordyceps entomopathogen to insect associate is accompanied by gene loss and intensified selection.</title>
        <authorList>
            <person name="Ward C.M."/>
            <person name="Onetto C.A."/>
            <person name="Borneman A.R."/>
        </authorList>
    </citation>
    <scope>NUCLEOTIDE SEQUENCE [LARGE SCALE GENOMIC DNA]</scope>
    <source>
        <strain evidence="1">AWRI1</strain>
        <tissue evidence="1">Single Adult Female</tissue>
    </source>
</reference>
<organism evidence="1 2">
    <name type="scientific">Parthenolecanium corni</name>
    <dbReference type="NCBI Taxonomy" id="536013"/>
    <lineage>
        <taxon>Eukaryota</taxon>
        <taxon>Metazoa</taxon>
        <taxon>Ecdysozoa</taxon>
        <taxon>Arthropoda</taxon>
        <taxon>Hexapoda</taxon>
        <taxon>Insecta</taxon>
        <taxon>Pterygota</taxon>
        <taxon>Neoptera</taxon>
        <taxon>Paraneoptera</taxon>
        <taxon>Hemiptera</taxon>
        <taxon>Sternorrhyncha</taxon>
        <taxon>Coccoidea</taxon>
        <taxon>Coccidae</taxon>
        <taxon>Parthenolecanium</taxon>
    </lineage>
</organism>
<proteinExistence type="predicted"/>
<dbReference type="EMBL" id="JBBCAQ010000034">
    <property type="protein sequence ID" value="KAK7579784.1"/>
    <property type="molecule type" value="Genomic_DNA"/>
</dbReference>
<accession>A0AAN9TB46</accession>
<keyword evidence="2" id="KW-1185">Reference proteome</keyword>
<gene>
    <name evidence="1" type="ORF">V9T40_000413</name>
</gene>
<dbReference type="AlphaFoldDB" id="A0AAN9TB46"/>
<comment type="caution">
    <text evidence="1">The sequence shown here is derived from an EMBL/GenBank/DDBJ whole genome shotgun (WGS) entry which is preliminary data.</text>
</comment>
<dbReference type="Proteomes" id="UP001367676">
    <property type="component" value="Unassembled WGS sequence"/>
</dbReference>